<evidence type="ECO:0000256" key="9">
    <source>
        <dbReference type="SAM" id="MobiDB-lite"/>
    </source>
</evidence>
<evidence type="ECO:0000313" key="10">
    <source>
        <dbReference type="EMBL" id="CAA7018824.1"/>
    </source>
</evidence>
<keyword evidence="11" id="KW-1185">Reference proteome</keyword>
<dbReference type="GO" id="GO:0005524">
    <property type="term" value="F:ATP binding"/>
    <property type="evidence" value="ECO:0007669"/>
    <property type="project" value="UniProtKB-KW"/>
</dbReference>
<organism evidence="10 11">
    <name type="scientific">Microthlaspi erraticum</name>
    <dbReference type="NCBI Taxonomy" id="1685480"/>
    <lineage>
        <taxon>Eukaryota</taxon>
        <taxon>Viridiplantae</taxon>
        <taxon>Streptophyta</taxon>
        <taxon>Embryophyta</taxon>
        <taxon>Tracheophyta</taxon>
        <taxon>Spermatophyta</taxon>
        <taxon>Magnoliopsida</taxon>
        <taxon>eudicotyledons</taxon>
        <taxon>Gunneridae</taxon>
        <taxon>Pentapetalae</taxon>
        <taxon>rosids</taxon>
        <taxon>malvids</taxon>
        <taxon>Brassicales</taxon>
        <taxon>Brassicaceae</taxon>
        <taxon>Coluteocarpeae</taxon>
        <taxon>Microthlaspi</taxon>
    </lineage>
</organism>
<evidence type="ECO:0000313" key="11">
    <source>
        <dbReference type="Proteomes" id="UP000467841"/>
    </source>
</evidence>
<dbReference type="Proteomes" id="UP000467841">
    <property type="component" value="Unassembled WGS sequence"/>
</dbReference>
<dbReference type="PANTHER" id="PTHR22983">
    <property type="entry name" value="PROTEIN KINASE RELATED"/>
    <property type="match status" value="1"/>
</dbReference>
<evidence type="ECO:0000256" key="7">
    <source>
        <dbReference type="ARBA" id="ARBA00047899"/>
    </source>
</evidence>
<accession>A0A6D2I094</accession>
<keyword evidence="3" id="KW-0808">Transferase</keyword>
<evidence type="ECO:0000256" key="6">
    <source>
        <dbReference type="ARBA" id="ARBA00022840"/>
    </source>
</evidence>
<keyword evidence="6" id="KW-0067">ATP-binding</keyword>
<gene>
    <name evidence="10" type="ORF">MERR_LOCUS6059</name>
</gene>
<reference evidence="10" key="1">
    <citation type="submission" date="2020-01" db="EMBL/GenBank/DDBJ databases">
        <authorList>
            <person name="Mishra B."/>
        </authorList>
    </citation>
    <scope>NUCLEOTIDE SEQUENCE [LARGE SCALE GENOMIC DNA]</scope>
</reference>
<dbReference type="AlphaFoldDB" id="A0A6D2I094"/>
<proteinExistence type="predicted"/>
<evidence type="ECO:0000256" key="5">
    <source>
        <dbReference type="ARBA" id="ARBA00022777"/>
    </source>
</evidence>
<keyword evidence="4" id="KW-0547">Nucleotide-binding</keyword>
<keyword evidence="5" id="KW-0418">Kinase</keyword>
<evidence type="ECO:0000256" key="8">
    <source>
        <dbReference type="ARBA" id="ARBA00048679"/>
    </source>
</evidence>
<dbReference type="PANTHER" id="PTHR22983:SF6">
    <property type="entry name" value="SERINE_THREONINE-PROTEIN KINASE 36"/>
    <property type="match status" value="1"/>
</dbReference>
<protein>
    <recommendedName>
        <fullName evidence="1">non-specific serine/threonine protein kinase</fullName>
        <ecNumber evidence="1">2.7.11.1</ecNumber>
    </recommendedName>
</protein>
<dbReference type="OrthoDB" id="266718at2759"/>
<comment type="catalytic activity">
    <reaction evidence="8">
        <text>L-seryl-[protein] + ATP = O-phospho-L-seryl-[protein] + ADP + H(+)</text>
        <dbReference type="Rhea" id="RHEA:17989"/>
        <dbReference type="Rhea" id="RHEA-COMP:9863"/>
        <dbReference type="Rhea" id="RHEA-COMP:11604"/>
        <dbReference type="ChEBI" id="CHEBI:15378"/>
        <dbReference type="ChEBI" id="CHEBI:29999"/>
        <dbReference type="ChEBI" id="CHEBI:30616"/>
        <dbReference type="ChEBI" id="CHEBI:83421"/>
        <dbReference type="ChEBI" id="CHEBI:456216"/>
        <dbReference type="EC" id="2.7.11.1"/>
    </reaction>
</comment>
<evidence type="ECO:0000256" key="3">
    <source>
        <dbReference type="ARBA" id="ARBA00022679"/>
    </source>
</evidence>
<feature type="region of interest" description="Disordered" evidence="9">
    <location>
        <begin position="192"/>
        <end position="211"/>
    </location>
</feature>
<name>A0A6D2I094_9BRAS</name>
<sequence length="211" mass="22813">MLTTSLKKQLYRLSAIANHIASDDKIEASLQSHSASAMLALTYILSLEKGSSAESSFSEIAVPMILRATKLCYHLRPMLSNEGEAISHPAKCNLTKWNGLLDGCIGLLESRLKWGGPLTVQQHIASGTPLLLINLKERGCASLIPDVKNSTTIFESTSTTKRGTLFSHAMYYTPQSSANGAEHTLMLRAQPPNHVPCSSRRTPPAVAIPTS</sequence>
<evidence type="ECO:0000256" key="1">
    <source>
        <dbReference type="ARBA" id="ARBA00012513"/>
    </source>
</evidence>
<comment type="catalytic activity">
    <reaction evidence="7">
        <text>L-threonyl-[protein] + ATP = O-phospho-L-threonyl-[protein] + ADP + H(+)</text>
        <dbReference type="Rhea" id="RHEA:46608"/>
        <dbReference type="Rhea" id="RHEA-COMP:11060"/>
        <dbReference type="Rhea" id="RHEA-COMP:11605"/>
        <dbReference type="ChEBI" id="CHEBI:15378"/>
        <dbReference type="ChEBI" id="CHEBI:30013"/>
        <dbReference type="ChEBI" id="CHEBI:30616"/>
        <dbReference type="ChEBI" id="CHEBI:61977"/>
        <dbReference type="ChEBI" id="CHEBI:456216"/>
        <dbReference type="EC" id="2.7.11.1"/>
    </reaction>
</comment>
<comment type="caution">
    <text evidence="10">The sequence shown here is derived from an EMBL/GenBank/DDBJ whole genome shotgun (WGS) entry which is preliminary data.</text>
</comment>
<dbReference type="GO" id="GO:0004674">
    <property type="term" value="F:protein serine/threonine kinase activity"/>
    <property type="evidence" value="ECO:0007669"/>
    <property type="project" value="UniProtKB-KW"/>
</dbReference>
<dbReference type="EC" id="2.7.11.1" evidence="1"/>
<keyword evidence="2" id="KW-0723">Serine/threonine-protein kinase</keyword>
<dbReference type="EMBL" id="CACVBM020000421">
    <property type="protein sequence ID" value="CAA7018824.1"/>
    <property type="molecule type" value="Genomic_DNA"/>
</dbReference>
<evidence type="ECO:0000256" key="4">
    <source>
        <dbReference type="ARBA" id="ARBA00022741"/>
    </source>
</evidence>
<evidence type="ECO:0000256" key="2">
    <source>
        <dbReference type="ARBA" id="ARBA00022527"/>
    </source>
</evidence>
<dbReference type="GO" id="GO:0005737">
    <property type="term" value="C:cytoplasm"/>
    <property type="evidence" value="ECO:0007669"/>
    <property type="project" value="UniProtKB-ARBA"/>
</dbReference>